<evidence type="ECO:0000256" key="7">
    <source>
        <dbReference type="SAM" id="Phobius"/>
    </source>
</evidence>
<proteinExistence type="inferred from homology"/>
<keyword evidence="5 7" id="KW-0472">Membrane</keyword>
<feature type="region of interest" description="Disordered" evidence="6">
    <location>
        <begin position="350"/>
        <end position="373"/>
    </location>
</feature>
<keyword evidence="9" id="KW-1185">Reference proteome</keyword>
<feature type="transmembrane region" description="Helical" evidence="7">
    <location>
        <begin position="213"/>
        <end position="239"/>
    </location>
</feature>
<dbReference type="RefSeq" id="WP_352889708.1">
    <property type="nucleotide sequence ID" value="NZ_JBEPIJ010000011.1"/>
</dbReference>
<dbReference type="EMBL" id="JBEPIJ010000011">
    <property type="protein sequence ID" value="MES0874491.1"/>
    <property type="molecule type" value="Genomic_DNA"/>
</dbReference>
<sequence length="373" mass="40020">MTPHLREHWHWYAAGIGLVAFFSLLGPILAPFLIGAGLAYLGDPIVDRLQRWGLSRTLGVVVVFVALTLAGLIGLVLVAPMLYQQAVALLKNIPDWLAWVQDTALPWLGVSLPVGVRLDVQGLREIVAKHWSSAGDLVRMVWAQVSQSGAVFATAIANLLLVPIVSFYLLRDWDDLVAWIAKMIPPRHLPKVTQLAQETDQVMGSFLRGQLTVMLLLSVLYSAGLALAGLKLALVIGFAAGMLSFVPYLGFIVGFAAAMLAMLVQEQALLPLVWVAVVFGIGQIVESWWLTPTLVGDKIGLHPVAVIFALMAGGQLFGFVGVLLALPGSAAIAVLLRHAKRQWLASPLYGAPAPDPPRSLDTSQAPTPDSPPP</sequence>
<comment type="similarity">
    <text evidence="2">Belongs to the autoinducer-2 exporter (AI-2E) (TC 2.A.86) family.</text>
</comment>
<feature type="transmembrane region" description="Helical" evidence="7">
    <location>
        <begin position="61"/>
        <end position="83"/>
    </location>
</feature>
<feature type="transmembrane region" description="Helical" evidence="7">
    <location>
        <begin position="150"/>
        <end position="170"/>
    </location>
</feature>
<feature type="transmembrane region" description="Helical" evidence="7">
    <location>
        <begin position="303"/>
        <end position="336"/>
    </location>
</feature>
<comment type="caution">
    <text evidence="8">The sequence shown here is derived from an EMBL/GenBank/DDBJ whole genome shotgun (WGS) entry which is preliminary data.</text>
</comment>
<dbReference type="InterPro" id="IPR002549">
    <property type="entry name" value="AI-2E-like"/>
</dbReference>
<evidence type="ECO:0000256" key="1">
    <source>
        <dbReference type="ARBA" id="ARBA00004141"/>
    </source>
</evidence>
<keyword evidence="4 7" id="KW-1133">Transmembrane helix</keyword>
<evidence type="ECO:0000313" key="8">
    <source>
        <dbReference type="EMBL" id="MES0874491.1"/>
    </source>
</evidence>
<dbReference type="PANTHER" id="PTHR21716">
    <property type="entry name" value="TRANSMEMBRANE PROTEIN"/>
    <property type="match status" value="1"/>
</dbReference>
<evidence type="ECO:0000256" key="2">
    <source>
        <dbReference type="ARBA" id="ARBA00009773"/>
    </source>
</evidence>
<organism evidence="8 9">
    <name type="scientific">Sinimarinibacterium thermocellulolyticum</name>
    <dbReference type="NCBI Taxonomy" id="3170016"/>
    <lineage>
        <taxon>Bacteria</taxon>
        <taxon>Pseudomonadati</taxon>
        <taxon>Pseudomonadota</taxon>
        <taxon>Gammaproteobacteria</taxon>
        <taxon>Nevskiales</taxon>
        <taxon>Nevskiaceae</taxon>
        <taxon>Sinimarinibacterium</taxon>
    </lineage>
</organism>
<comment type="subcellular location">
    <subcellularLocation>
        <location evidence="1">Membrane</location>
        <topology evidence="1">Multi-pass membrane protein</topology>
    </subcellularLocation>
</comment>
<evidence type="ECO:0000256" key="4">
    <source>
        <dbReference type="ARBA" id="ARBA00022989"/>
    </source>
</evidence>
<evidence type="ECO:0000256" key="6">
    <source>
        <dbReference type="SAM" id="MobiDB-lite"/>
    </source>
</evidence>
<dbReference type="PANTHER" id="PTHR21716:SF64">
    <property type="entry name" value="AI-2 TRANSPORT PROTEIN TQSA"/>
    <property type="match status" value="1"/>
</dbReference>
<evidence type="ECO:0000256" key="5">
    <source>
        <dbReference type="ARBA" id="ARBA00023136"/>
    </source>
</evidence>
<protein>
    <submittedName>
        <fullName evidence="8">AI-2E family transporter</fullName>
    </submittedName>
</protein>
<feature type="transmembrane region" description="Helical" evidence="7">
    <location>
        <begin position="271"/>
        <end position="291"/>
    </location>
</feature>
<feature type="transmembrane region" description="Helical" evidence="7">
    <location>
        <begin position="12"/>
        <end position="41"/>
    </location>
</feature>
<dbReference type="Pfam" id="PF01594">
    <property type="entry name" value="AI-2E_transport"/>
    <property type="match status" value="1"/>
</dbReference>
<keyword evidence="3 7" id="KW-0812">Transmembrane</keyword>
<accession>A0ABV2AB54</accession>
<evidence type="ECO:0000256" key="3">
    <source>
        <dbReference type="ARBA" id="ARBA00022692"/>
    </source>
</evidence>
<reference evidence="8 9" key="1">
    <citation type="submission" date="2024-06" db="EMBL/GenBank/DDBJ databases">
        <authorList>
            <person name="Li Z."/>
            <person name="Jiang Y."/>
        </authorList>
    </citation>
    <scope>NUCLEOTIDE SEQUENCE [LARGE SCALE GENOMIC DNA]</scope>
    <source>
        <strain evidence="8 9">HSW-8</strain>
    </source>
</reference>
<dbReference type="Proteomes" id="UP001465331">
    <property type="component" value="Unassembled WGS sequence"/>
</dbReference>
<gene>
    <name evidence="8" type="ORF">ABSH63_10810</name>
</gene>
<name>A0ABV2AB54_9GAMM</name>
<evidence type="ECO:0000313" key="9">
    <source>
        <dbReference type="Proteomes" id="UP001465331"/>
    </source>
</evidence>